<keyword evidence="2" id="KW-1133">Transmembrane helix</keyword>
<evidence type="ECO:0000313" key="4">
    <source>
        <dbReference type="EMBL" id="RDX49099.1"/>
    </source>
</evidence>
<evidence type="ECO:0000259" key="3">
    <source>
        <dbReference type="Pfam" id="PF20151"/>
    </source>
</evidence>
<reference evidence="4 5" key="1">
    <citation type="journal article" date="2018" name="Biotechnol. Biofuels">
        <title>Integrative visual omics of the white-rot fungus Polyporus brumalis exposes the biotechnological potential of its oxidative enzymes for delignifying raw plant biomass.</title>
        <authorList>
            <person name="Miyauchi S."/>
            <person name="Rancon A."/>
            <person name="Drula E."/>
            <person name="Hage H."/>
            <person name="Chaduli D."/>
            <person name="Favel A."/>
            <person name="Grisel S."/>
            <person name="Henrissat B."/>
            <person name="Herpoel-Gimbert I."/>
            <person name="Ruiz-Duenas F.J."/>
            <person name="Chevret D."/>
            <person name="Hainaut M."/>
            <person name="Lin J."/>
            <person name="Wang M."/>
            <person name="Pangilinan J."/>
            <person name="Lipzen A."/>
            <person name="Lesage-Meessen L."/>
            <person name="Navarro D."/>
            <person name="Riley R."/>
            <person name="Grigoriev I.V."/>
            <person name="Zhou S."/>
            <person name="Raouche S."/>
            <person name="Rosso M.N."/>
        </authorList>
    </citation>
    <scope>NUCLEOTIDE SEQUENCE [LARGE SCALE GENOMIC DNA]</scope>
    <source>
        <strain evidence="4 5">BRFM 1820</strain>
    </source>
</reference>
<name>A0A371D9A0_9APHY</name>
<feature type="transmembrane region" description="Helical" evidence="2">
    <location>
        <begin position="55"/>
        <end position="76"/>
    </location>
</feature>
<dbReference type="Proteomes" id="UP000256964">
    <property type="component" value="Unassembled WGS sequence"/>
</dbReference>
<dbReference type="InterPro" id="IPR045340">
    <property type="entry name" value="DUF6533"/>
</dbReference>
<gene>
    <name evidence="4" type="ORF">OH76DRAFT_1418609</name>
</gene>
<feature type="transmembrane region" description="Helical" evidence="2">
    <location>
        <begin position="104"/>
        <end position="124"/>
    </location>
</feature>
<keyword evidence="5" id="KW-1185">Reference proteome</keyword>
<feature type="transmembrane region" description="Helical" evidence="2">
    <location>
        <begin position="12"/>
        <end position="34"/>
    </location>
</feature>
<evidence type="ECO:0000256" key="1">
    <source>
        <dbReference type="SAM" id="MobiDB-lite"/>
    </source>
</evidence>
<keyword evidence="2" id="KW-0472">Membrane</keyword>
<protein>
    <recommendedName>
        <fullName evidence="3">DUF6533 domain-containing protein</fullName>
    </recommendedName>
</protein>
<dbReference type="AlphaFoldDB" id="A0A371D9A0"/>
<dbReference type="STRING" id="139420.A0A371D9A0"/>
<sequence>MSSDTDDAAATVALFDILYTGSYCAMAAAVLFLYDTVLTFDGEVAYFWTAKRISGASLLFFANKWISMMVYVTGLVEFASFPSDKVHSLSPSHGQSDQNQSCSLFAIAGHAMALLQLIPGAAFSALRAYVLSRSKLLGIVITALSIAPVGANLVHYGYQYSGENFPPFGCTVTENMTAALQLRFGSFSLITSIGTDSVQGVDIILIYITWTTLRGSTTLTDIQKSKRLTLSDVLFRGVSEQLIQLNVGISILFIMNVLHLTFSATAVASENSDHSFSLITEFTAPNTWDSTPSFISSLGGFNNPSCSVQSDDEGGIELQDHSSSEAPGEEEGEVPSEVVPEATVSSSSTV</sequence>
<dbReference type="OrthoDB" id="2686513at2759"/>
<feature type="transmembrane region" description="Helical" evidence="2">
    <location>
        <begin position="136"/>
        <end position="158"/>
    </location>
</feature>
<proteinExistence type="predicted"/>
<feature type="domain" description="DUF6533" evidence="3">
    <location>
        <begin position="23"/>
        <end position="68"/>
    </location>
</feature>
<evidence type="ECO:0000256" key="2">
    <source>
        <dbReference type="SAM" id="Phobius"/>
    </source>
</evidence>
<dbReference type="Pfam" id="PF20151">
    <property type="entry name" value="DUF6533"/>
    <property type="match status" value="1"/>
</dbReference>
<evidence type="ECO:0000313" key="5">
    <source>
        <dbReference type="Proteomes" id="UP000256964"/>
    </source>
</evidence>
<accession>A0A371D9A0</accession>
<keyword evidence="2" id="KW-0812">Transmembrane</keyword>
<organism evidence="4 5">
    <name type="scientific">Lentinus brumalis</name>
    <dbReference type="NCBI Taxonomy" id="2498619"/>
    <lineage>
        <taxon>Eukaryota</taxon>
        <taxon>Fungi</taxon>
        <taxon>Dikarya</taxon>
        <taxon>Basidiomycota</taxon>
        <taxon>Agaricomycotina</taxon>
        <taxon>Agaricomycetes</taxon>
        <taxon>Polyporales</taxon>
        <taxon>Polyporaceae</taxon>
        <taxon>Lentinus</taxon>
    </lineage>
</organism>
<dbReference type="EMBL" id="KZ857407">
    <property type="protein sequence ID" value="RDX49099.1"/>
    <property type="molecule type" value="Genomic_DNA"/>
</dbReference>
<feature type="region of interest" description="Disordered" evidence="1">
    <location>
        <begin position="306"/>
        <end position="350"/>
    </location>
</feature>